<evidence type="ECO:0000313" key="1">
    <source>
        <dbReference type="EMBL" id="MBX29286.1"/>
    </source>
</evidence>
<keyword evidence="1" id="KW-0378">Hydrolase</keyword>
<reference evidence="1" key="1">
    <citation type="submission" date="2018-02" db="EMBL/GenBank/DDBJ databases">
        <title>Rhizophora mucronata_Transcriptome.</title>
        <authorList>
            <person name="Meera S.P."/>
            <person name="Sreeshan A."/>
            <person name="Augustine A."/>
        </authorList>
    </citation>
    <scope>NUCLEOTIDE SEQUENCE</scope>
    <source>
        <tissue evidence="1">Leaf</tissue>
    </source>
</reference>
<dbReference type="GO" id="GO:0016787">
    <property type="term" value="F:hydrolase activity"/>
    <property type="evidence" value="ECO:0007669"/>
    <property type="project" value="UniProtKB-KW"/>
</dbReference>
<organism evidence="1">
    <name type="scientific">Rhizophora mucronata</name>
    <name type="common">Asiatic mangrove</name>
    <dbReference type="NCBI Taxonomy" id="61149"/>
    <lineage>
        <taxon>Eukaryota</taxon>
        <taxon>Viridiplantae</taxon>
        <taxon>Streptophyta</taxon>
        <taxon>Embryophyta</taxon>
        <taxon>Tracheophyta</taxon>
        <taxon>Spermatophyta</taxon>
        <taxon>Magnoliopsida</taxon>
        <taxon>eudicotyledons</taxon>
        <taxon>Gunneridae</taxon>
        <taxon>Pentapetalae</taxon>
        <taxon>rosids</taxon>
        <taxon>fabids</taxon>
        <taxon>Malpighiales</taxon>
        <taxon>Rhizophoraceae</taxon>
        <taxon>Rhizophora</taxon>
    </lineage>
</organism>
<dbReference type="AlphaFoldDB" id="A0A2P2MGC6"/>
<accession>A0A2P2MGC6</accession>
<protein>
    <submittedName>
        <fullName evidence="1">Fatty acid amide hydrolase-like</fullName>
    </submittedName>
</protein>
<name>A0A2P2MGC6_RHIMU</name>
<sequence>MMLLLKVHITPHTLIQDHTFSQQSGEGLDEKFHDNTMGQFYNRTSYCPFFHCFCARLC</sequence>
<dbReference type="EMBL" id="GGEC01048802">
    <property type="protein sequence ID" value="MBX29286.1"/>
    <property type="molecule type" value="Transcribed_RNA"/>
</dbReference>
<proteinExistence type="predicted"/>